<dbReference type="Proteomes" id="UP000178129">
    <property type="component" value="Unassembled WGS sequence"/>
</dbReference>
<feature type="domain" description="AB hydrolase-1" evidence="2">
    <location>
        <begin position="129"/>
        <end position="382"/>
    </location>
</feature>
<organism evidence="3 4">
    <name type="scientific">Rhynchosporium graminicola</name>
    <dbReference type="NCBI Taxonomy" id="2792576"/>
    <lineage>
        <taxon>Eukaryota</taxon>
        <taxon>Fungi</taxon>
        <taxon>Dikarya</taxon>
        <taxon>Ascomycota</taxon>
        <taxon>Pezizomycotina</taxon>
        <taxon>Leotiomycetes</taxon>
        <taxon>Helotiales</taxon>
        <taxon>Ploettnerulaceae</taxon>
        <taxon>Rhynchosporium</taxon>
    </lineage>
</organism>
<evidence type="ECO:0000313" key="3">
    <source>
        <dbReference type="EMBL" id="CZS95679.1"/>
    </source>
</evidence>
<name>A0A1E1KCC8_9HELO</name>
<dbReference type="InterPro" id="IPR000073">
    <property type="entry name" value="AB_hydrolase_1"/>
</dbReference>
<keyword evidence="4" id="KW-1185">Reference proteome</keyword>
<accession>A0A1E1KCC8</accession>
<protein>
    <recommendedName>
        <fullName evidence="2">AB hydrolase-1 domain-containing protein</fullName>
    </recommendedName>
</protein>
<sequence>MPSLSGLIAIGAGVLASNVAASPNIITDFKSFTKGFQKPLILSSVGGHATCILGNIPVQASAMNTELKYPIPANQSVVTDTIVEFLQVGSTLPAEVIGSKRNISGTYSISSKLCYPVGKSPNASAIQFLTHGVGFDKSYWDFYSSAYSYVDAAALAGHTTFSYDRLGIGASEHPDPIQVVQAALEVNIAQSLIESLKSGAIASTKFEKVIGVGHSLGSELTNAITSQYPTSLSAAVLTGFSTDVNGQPVFFAGLDLTIARETSFLRFPLLNNGYVVSNNIAGNQFAFFRLPNFDPAVLVASEATKQTFTIGELFTNSEFVSPAEEFTGAVLVVNGENDLPFCQSNCLVPENKSQNTLESLYPSRKESSGVYIAKGVGHGLNLHYGAGDAYKAIFEFLKKEGY</sequence>
<dbReference type="STRING" id="914237.A0A1E1KCC8"/>
<gene>
    <name evidence="3" type="ORF">RCO7_08718</name>
</gene>
<reference evidence="4" key="1">
    <citation type="submission" date="2016-03" db="EMBL/GenBank/DDBJ databases">
        <authorList>
            <person name="Ploux O."/>
        </authorList>
    </citation>
    <scope>NUCLEOTIDE SEQUENCE [LARGE SCALE GENOMIC DNA]</scope>
    <source>
        <strain evidence="4">UK7</strain>
    </source>
</reference>
<dbReference type="AlphaFoldDB" id="A0A1E1KCC8"/>
<dbReference type="EMBL" id="FJUW01000011">
    <property type="protein sequence ID" value="CZS95679.1"/>
    <property type="molecule type" value="Genomic_DNA"/>
</dbReference>
<dbReference type="SUPFAM" id="SSF53474">
    <property type="entry name" value="alpha/beta-Hydrolases"/>
    <property type="match status" value="1"/>
</dbReference>
<feature type="chain" id="PRO_5009445881" description="AB hydrolase-1 domain-containing protein" evidence="1">
    <location>
        <begin position="22"/>
        <end position="402"/>
    </location>
</feature>
<dbReference type="InParanoid" id="A0A1E1KCC8"/>
<dbReference type="InterPro" id="IPR029058">
    <property type="entry name" value="AB_hydrolase_fold"/>
</dbReference>
<dbReference type="Pfam" id="PF12697">
    <property type="entry name" value="Abhydrolase_6"/>
    <property type="match status" value="1"/>
</dbReference>
<evidence type="ECO:0000313" key="4">
    <source>
        <dbReference type="Proteomes" id="UP000178129"/>
    </source>
</evidence>
<feature type="signal peptide" evidence="1">
    <location>
        <begin position="1"/>
        <end position="21"/>
    </location>
</feature>
<evidence type="ECO:0000256" key="1">
    <source>
        <dbReference type="SAM" id="SignalP"/>
    </source>
</evidence>
<proteinExistence type="predicted"/>
<evidence type="ECO:0000259" key="2">
    <source>
        <dbReference type="Pfam" id="PF12697"/>
    </source>
</evidence>
<comment type="caution">
    <text evidence="3">The sequence shown here is derived from an EMBL/GenBank/DDBJ whole genome shotgun (WGS) entry which is preliminary data.</text>
</comment>
<dbReference type="Gene3D" id="3.40.50.1820">
    <property type="entry name" value="alpha/beta hydrolase"/>
    <property type="match status" value="1"/>
</dbReference>
<keyword evidence="1" id="KW-0732">Signal</keyword>